<name>A0ABT3A649_9ALTE</name>
<accession>A0ABT3A649</accession>
<dbReference type="Proteomes" id="UP001652504">
    <property type="component" value="Unassembled WGS sequence"/>
</dbReference>
<evidence type="ECO:0000313" key="4">
    <source>
        <dbReference type="EMBL" id="MCV2884105.1"/>
    </source>
</evidence>
<evidence type="ECO:0000256" key="1">
    <source>
        <dbReference type="ARBA" id="ARBA00093464"/>
    </source>
</evidence>
<evidence type="ECO:0000256" key="2">
    <source>
        <dbReference type="ARBA" id="ARBA00093628"/>
    </source>
</evidence>
<proteinExistence type="inferred from homology"/>
<dbReference type="InterPro" id="IPR007335">
    <property type="entry name" value="DUF413"/>
</dbReference>
<dbReference type="RefSeq" id="WP_263711312.1">
    <property type="nucleotide sequence ID" value="NZ_JAOWKX010000002.1"/>
</dbReference>
<keyword evidence="5" id="KW-1185">Reference proteome</keyword>
<dbReference type="EMBL" id="JAOWKX010000002">
    <property type="protein sequence ID" value="MCV2884105.1"/>
    <property type="molecule type" value="Genomic_DNA"/>
</dbReference>
<evidence type="ECO:0000313" key="5">
    <source>
        <dbReference type="Proteomes" id="UP001652504"/>
    </source>
</evidence>
<comment type="similarity">
    <text evidence="1">Belongs to the MaoP family.</text>
</comment>
<feature type="compositionally biased region" description="Acidic residues" evidence="3">
    <location>
        <begin position="104"/>
        <end position="121"/>
    </location>
</feature>
<dbReference type="Pfam" id="PF04219">
    <property type="entry name" value="DUF413"/>
    <property type="match status" value="1"/>
</dbReference>
<gene>
    <name evidence="4" type="ORF">OE749_05320</name>
</gene>
<evidence type="ECO:0000256" key="3">
    <source>
        <dbReference type="SAM" id="MobiDB-lite"/>
    </source>
</evidence>
<feature type="region of interest" description="Disordered" evidence="3">
    <location>
        <begin position="102"/>
        <end position="121"/>
    </location>
</feature>
<protein>
    <recommendedName>
        <fullName evidence="2">Macrodomain Ori protein</fullName>
    </recommendedName>
</protein>
<organism evidence="4 5">
    <name type="scientific">Fluctibacter corallii</name>
    <dbReference type="NCBI Taxonomy" id="2984329"/>
    <lineage>
        <taxon>Bacteria</taxon>
        <taxon>Pseudomonadati</taxon>
        <taxon>Pseudomonadota</taxon>
        <taxon>Gammaproteobacteria</taxon>
        <taxon>Alteromonadales</taxon>
        <taxon>Alteromonadaceae</taxon>
        <taxon>Fluctibacter</taxon>
    </lineage>
</organism>
<reference evidence="4 5" key="1">
    <citation type="submission" date="2022-10" db="EMBL/GenBank/DDBJ databases">
        <title>Aestuariibacter sp. AA17 isolated from Montipora capitata coral fragment.</title>
        <authorList>
            <person name="Emsley S.A."/>
            <person name="Pfannmuller K.M."/>
            <person name="Loughran R.M."/>
            <person name="Shlafstein M."/>
            <person name="Papke E."/>
            <person name="Saw J.H."/>
            <person name="Ushijima B."/>
            <person name="Videau P."/>
        </authorList>
    </citation>
    <scope>NUCLEOTIDE SEQUENCE [LARGE SCALE GENOMIC DNA]</scope>
    <source>
        <strain evidence="4 5">AA17</strain>
    </source>
</reference>
<sequence length="121" mass="14005">MQVRLGRKSFQNRVRFPYGFKKSGDFSIEEASLLEQFGETLNALELEIIAPLSEDEKHFVEVMRNAAPAANKLEKTWEKYVRLTKQPKKFYTLHSSNKERVGADTDEDYADYSDESDFSLS</sequence>
<comment type="caution">
    <text evidence="4">The sequence shown here is derived from an EMBL/GenBank/DDBJ whole genome shotgun (WGS) entry which is preliminary data.</text>
</comment>